<evidence type="ECO:0000313" key="1">
    <source>
        <dbReference type="EMBL" id="AQW89072.1"/>
    </source>
</evidence>
<dbReference type="EMBL" id="KY630187">
    <property type="protein sequence ID" value="AQW89072.1"/>
    <property type="molecule type" value="Genomic_DNA"/>
</dbReference>
<protein>
    <submittedName>
        <fullName evidence="1">Uncharacterized protein</fullName>
    </submittedName>
</protein>
<gene>
    <name evidence="1" type="ORF">BF_0547</name>
</gene>
<reference evidence="1" key="1">
    <citation type="submission" date="2017-02" db="EMBL/GenBank/DDBJ databases">
        <title>Genome sequence of Serratia marcescens phage BF.</title>
        <authorList>
            <person name="Casey E."/>
            <person name="Fitzgerald B."/>
            <person name="Mahony J."/>
            <person name="Lugli G."/>
            <person name="Ventura M."/>
            <person name="van Sinderen D."/>
        </authorList>
    </citation>
    <scope>NUCLEOTIDE SEQUENCE [LARGE SCALE GENOMIC DNA]</scope>
</reference>
<evidence type="ECO:0000313" key="2">
    <source>
        <dbReference type="Proteomes" id="UP000221837"/>
    </source>
</evidence>
<keyword evidence="2" id="KW-1185">Reference proteome</keyword>
<sequence>MLPLPIISNNVRGASVSTFYVYIQKLGIRQLV</sequence>
<accession>A0A1S6UBI9</accession>
<proteinExistence type="predicted"/>
<name>A0A1S6UBI9_9CAUD</name>
<organism evidence="1 2">
    <name type="scientific">Serratia phage BF</name>
    <dbReference type="NCBI Taxonomy" id="1962671"/>
    <lineage>
        <taxon>Viruses</taxon>
        <taxon>Duplodnaviria</taxon>
        <taxon>Heunggongvirae</taxon>
        <taxon>Uroviricota</taxon>
        <taxon>Caudoviricetes</taxon>
        <taxon>Eneladusvirus</taxon>
        <taxon>Eneladusvirus BF</taxon>
    </lineage>
</organism>
<dbReference type="Proteomes" id="UP000221837">
    <property type="component" value="Genome"/>
</dbReference>